<dbReference type="AlphaFoldDB" id="A0A1I0QER1"/>
<accession>A0A1I0QER1</accession>
<dbReference type="STRING" id="29529.SAMN04488122_1411"/>
<name>A0A1I0QER1_9BACT</name>
<organism evidence="1 2">
    <name type="scientific">Chitinophaga arvensicola</name>
    <dbReference type="NCBI Taxonomy" id="29529"/>
    <lineage>
        <taxon>Bacteria</taxon>
        <taxon>Pseudomonadati</taxon>
        <taxon>Bacteroidota</taxon>
        <taxon>Chitinophagia</taxon>
        <taxon>Chitinophagales</taxon>
        <taxon>Chitinophagaceae</taxon>
        <taxon>Chitinophaga</taxon>
    </lineage>
</organism>
<protein>
    <submittedName>
        <fullName evidence="1">Uncharacterized protein</fullName>
    </submittedName>
</protein>
<evidence type="ECO:0000313" key="1">
    <source>
        <dbReference type="EMBL" id="SEW25387.1"/>
    </source>
</evidence>
<gene>
    <name evidence="1" type="ORF">SAMN04488122_1411</name>
</gene>
<proteinExistence type="predicted"/>
<evidence type="ECO:0000313" key="2">
    <source>
        <dbReference type="Proteomes" id="UP000199310"/>
    </source>
</evidence>
<dbReference type="EMBL" id="FOJG01000001">
    <property type="protein sequence ID" value="SEW25387.1"/>
    <property type="molecule type" value="Genomic_DNA"/>
</dbReference>
<reference evidence="2" key="1">
    <citation type="submission" date="2016-10" db="EMBL/GenBank/DDBJ databases">
        <authorList>
            <person name="Varghese N."/>
            <person name="Submissions S."/>
        </authorList>
    </citation>
    <scope>NUCLEOTIDE SEQUENCE [LARGE SCALE GENOMIC DNA]</scope>
    <source>
        <strain evidence="2">DSM 3695</strain>
    </source>
</reference>
<sequence length="46" mass="5400">MLQSSIISGKMSNASERVYTYFYKVFENIKNNVLWQTGKLMNHTVK</sequence>
<dbReference type="Proteomes" id="UP000199310">
    <property type="component" value="Unassembled WGS sequence"/>
</dbReference>
<keyword evidence="2" id="KW-1185">Reference proteome</keyword>